<dbReference type="GO" id="GO:0030246">
    <property type="term" value="F:carbohydrate binding"/>
    <property type="evidence" value="ECO:0007669"/>
    <property type="project" value="InterPro"/>
</dbReference>
<dbReference type="RefSeq" id="WP_068449594.1">
    <property type="nucleotide sequence ID" value="NZ_CANKUV010000005.1"/>
</dbReference>
<keyword evidence="3" id="KW-1185">Reference proteome</keyword>
<dbReference type="SUPFAM" id="SSF49344">
    <property type="entry name" value="CBD9-like"/>
    <property type="match status" value="1"/>
</dbReference>
<accession>A0A176TCS9</accession>
<dbReference type="GO" id="GO:0004553">
    <property type="term" value="F:hydrolase activity, hydrolyzing O-glycosyl compounds"/>
    <property type="evidence" value="ECO:0007669"/>
    <property type="project" value="InterPro"/>
</dbReference>
<evidence type="ECO:0000313" key="3">
    <source>
        <dbReference type="Proteomes" id="UP000076923"/>
    </source>
</evidence>
<dbReference type="OrthoDB" id="9801646at2"/>
<feature type="domain" description="Carbohydrate-binding" evidence="1">
    <location>
        <begin position="18"/>
        <end position="211"/>
    </location>
</feature>
<evidence type="ECO:0000313" key="2">
    <source>
        <dbReference type="EMBL" id="OAD45236.1"/>
    </source>
</evidence>
<protein>
    <recommendedName>
        <fullName evidence="1">Carbohydrate-binding domain-containing protein</fullName>
    </recommendedName>
</protein>
<dbReference type="GO" id="GO:0016052">
    <property type="term" value="P:carbohydrate catabolic process"/>
    <property type="evidence" value="ECO:0007669"/>
    <property type="project" value="InterPro"/>
</dbReference>
<dbReference type="STRING" id="1333662.LPB303_08445"/>
<dbReference type="AlphaFoldDB" id="A0A176TCS9"/>
<dbReference type="EMBL" id="LVWE01000030">
    <property type="protein sequence ID" value="OAD45236.1"/>
    <property type="molecule type" value="Genomic_DNA"/>
</dbReference>
<gene>
    <name evidence="2" type="ORF">LPB303_08445</name>
</gene>
<evidence type="ECO:0000259" key="1">
    <source>
        <dbReference type="Pfam" id="PF06452"/>
    </source>
</evidence>
<dbReference type="Pfam" id="PF06452">
    <property type="entry name" value="CBM9_1"/>
    <property type="match status" value="1"/>
</dbReference>
<proteinExistence type="predicted"/>
<comment type="caution">
    <text evidence="2">The sequence shown here is derived from an EMBL/GenBank/DDBJ whole genome shotgun (WGS) entry which is preliminary data.</text>
</comment>
<dbReference type="Gene3D" id="2.60.40.1190">
    <property type="match status" value="1"/>
</dbReference>
<reference evidence="2 3" key="1">
    <citation type="submission" date="2016-02" db="EMBL/GenBank/DDBJ databases">
        <title>Draft genome sequence of Polaribacter atrinae KACC17473.</title>
        <authorList>
            <person name="Shin S.-K."/>
            <person name="Yi H."/>
        </authorList>
    </citation>
    <scope>NUCLEOTIDE SEQUENCE [LARGE SCALE GENOMIC DNA]</scope>
    <source>
        <strain evidence="2 3">KACC 17473</strain>
    </source>
</reference>
<dbReference type="Proteomes" id="UP000076923">
    <property type="component" value="Unassembled WGS sequence"/>
</dbReference>
<organism evidence="2 3">
    <name type="scientific">Polaribacter atrinae</name>
    <dbReference type="NCBI Taxonomy" id="1333662"/>
    <lineage>
        <taxon>Bacteria</taxon>
        <taxon>Pseudomonadati</taxon>
        <taxon>Bacteroidota</taxon>
        <taxon>Flavobacteriia</taxon>
        <taxon>Flavobacteriales</taxon>
        <taxon>Flavobacteriaceae</taxon>
    </lineage>
</organism>
<dbReference type="InterPro" id="IPR010502">
    <property type="entry name" value="Carb-bd_dom_fam9"/>
</dbReference>
<name>A0A176TCS9_9FLAO</name>
<sequence length="212" mass="24899">MNSYRVISIKEKELIISGDGNNPIWKEADSLTNFISPWDDKPVKKIEFKAVHNSENIFFQFIVEDHQTHIHPSIDKDESINNSDRVELFFRSDASLDPYYCLEMDTTGRIMDFKARPNREFDFNWCWPTEEIVIKSSINENNFIVEITISLQSLKNLKLLKDRSIETGIYRAKYNQQKDNTYKPTWITWTNPNTKIPNFHTPTSFGKLLLAN</sequence>